<proteinExistence type="predicted"/>
<dbReference type="VEuPathDB" id="MicrosporidiaDB:CWI36_0034p0030"/>
<comment type="caution">
    <text evidence="1">The sequence shown here is derived from an EMBL/GenBank/DDBJ whole genome shotgun (WGS) entry which is preliminary data.</text>
</comment>
<accession>A0A4Q9LG97</accession>
<gene>
    <name evidence="1" type="ORF">CWI39_0385p0020</name>
</gene>
<name>A0A4Q9LG97_9MICR</name>
<protein>
    <submittedName>
        <fullName evidence="1">Uncharacterized protein</fullName>
    </submittedName>
</protein>
<dbReference type="AlphaFoldDB" id="A0A4Q9LG97"/>
<dbReference type="Proteomes" id="UP000293045">
    <property type="component" value="Unassembled WGS sequence"/>
</dbReference>
<organism evidence="1 2">
    <name type="scientific">Hamiltosporidium magnivora</name>
    <dbReference type="NCBI Taxonomy" id="148818"/>
    <lineage>
        <taxon>Eukaryota</taxon>
        <taxon>Fungi</taxon>
        <taxon>Fungi incertae sedis</taxon>
        <taxon>Microsporidia</taxon>
        <taxon>Dubosqiidae</taxon>
        <taxon>Hamiltosporidium</taxon>
    </lineage>
</organism>
<dbReference type="EMBL" id="PIXR01000385">
    <property type="protein sequence ID" value="TBU07014.1"/>
    <property type="molecule type" value="Genomic_DNA"/>
</dbReference>
<sequence>MKYKFIYCFILYSRLSIATLNRNLVIKDKFHSHKKNAVTNKDLSKNLYIFESNDYILNEEIKKIISKPRLLLKDYIKIFYRKILTDGFMSKVYDECLTEISVFFENYKHVRRVNIYFICIKVFYDEIFILFKKDISSMSVDYQEKCSNIIFELKELLNTKSQSKAYKKLIETNLDVYFKELGTLKLELDFFYENDFKMELIACFNIFILHYIKSLLVFFKSFPVFAEQVIFKNHIMNYEKDNRDFKLLNHLLKKLNKANLDLETLNINYLFEFEAENSLKNIIDSAYNEMSWRKKDQPIRERLLSYFLCQICTKIEKFELEFTNQYFKSKRAHTIISECYSSLLNNEIYKKYSKIEFIFAYNFDDLFYLFSKQVLEFRLCKYIISDEFVKLLFTERIKSITKLFFSQQETDALSQIIEESFVKKLFFIYFPNMKPNLYIFIKNIQPINVLHLMKDVFSKRKKYKLDEDAYQEFYIHQFVFLKKIFVDFLNEYIKKKCNSNVHFYEFNQ</sequence>
<evidence type="ECO:0000313" key="2">
    <source>
        <dbReference type="Proteomes" id="UP000293045"/>
    </source>
</evidence>
<dbReference type="VEuPathDB" id="MicrosporidiaDB:CWI39_0385p0020"/>
<reference evidence="1 2" key="1">
    <citation type="submission" date="2017-12" db="EMBL/GenBank/DDBJ databases">
        <authorList>
            <person name="Pombert J.-F."/>
            <person name="Haag K.L."/>
            <person name="Ebert D."/>
        </authorList>
    </citation>
    <scope>NUCLEOTIDE SEQUENCE [LARGE SCALE GENOMIC DNA]</scope>
    <source>
        <strain evidence="1">IL-BN-2</strain>
    </source>
</reference>
<evidence type="ECO:0000313" key="1">
    <source>
        <dbReference type="EMBL" id="TBU07014.1"/>
    </source>
</evidence>